<sequence>MFQQLTLLHLLHKEYNRQRSHLHRLHALKETLPDGYLSHRGEYDYRVVRVNGKRDQIPISLRLPNREQLIYDLKTKRYLSEALPVLESNCGQLESAISRFQIYDPFAIGSSLLPHYQEDYDCSALLLPGDCSPQRWAQMDYETNTAFLEARKHYSEGGLLTRSKAEADIATMLERADLSFHYEPLIRVGNRTCAPDFCIVHPMHRLLIFWEHFGMMDNPGYAYEAMNKLAVYADSGYLLGMNLIMTFETKEHPLHFGHIRRCIDTYLSPHSSRFPI</sequence>
<organism evidence="1 2">
    <name type="scientific">Zhenpiania hominis</name>
    <dbReference type="NCBI Taxonomy" id="2763644"/>
    <lineage>
        <taxon>Bacteria</taxon>
        <taxon>Bacillati</taxon>
        <taxon>Bacillota</taxon>
        <taxon>Clostridia</taxon>
        <taxon>Peptostreptococcales</taxon>
        <taxon>Anaerovoracaceae</taxon>
        <taxon>Zhenpiania</taxon>
    </lineage>
</organism>
<evidence type="ECO:0000313" key="1">
    <source>
        <dbReference type="EMBL" id="MBC6680341.1"/>
    </source>
</evidence>
<gene>
    <name evidence="1" type="ORF">H9L42_10970</name>
</gene>
<proteinExistence type="predicted"/>
<comment type="caution">
    <text evidence="1">The sequence shown here is derived from an EMBL/GenBank/DDBJ whole genome shotgun (WGS) entry which is preliminary data.</text>
</comment>
<evidence type="ECO:0000313" key="2">
    <source>
        <dbReference type="Proteomes" id="UP000602647"/>
    </source>
</evidence>
<dbReference type="EMBL" id="JACRYT010000012">
    <property type="protein sequence ID" value="MBC6680341.1"/>
    <property type="molecule type" value="Genomic_DNA"/>
</dbReference>
<protein>
    <submittedName>
        <fullName evidence="1">Uncharacterized protein</fullName>
    </submittedName>
</protein>
<accession>A0A923NJP2</accession>
<dbReference type="RefSeq" id="WP_187303439.1">
    <property type="nucleotide sequence ID" value="NZ_JACRYT010000012.1"/>
</dbReference>
<reference evidence="1" key="1">
    <citation type="submission" date="2020-08" db="EMBL/GenBank/DDBJ databases">
        <title>Genome public.</title>
        <authorList>
            <person name="Liu C."/>
            <person name="Sun Q."/>
        </authorList>
    </citation>
    <scope>NUCLEOTIDE SEQUENCE</scope>
    <source>
        <strain evidence="1">BX12</strain>
    </source>
</reference>
<name>A0A923NJP2_9FIRM</name>
<dbReference type="AlphaFoldDB" id="A0A923NJP2"/>
<dbReference type="Proteomes" id="UP000602647">
    <property type="component" value="Unassembled WGS sequence"/>
</dbReference>
<keyword evidence="2" id="KW-1185">Reference proteome</keyword>